<accession>A0A1N6YUF8</accession>
<protein>
    <submittedName>
        <fullName evidence="1">Uncharacterized protein</fullName>
    </submittedName>
</protein>
<reference evidence="1 2" key="1">
    <citation type="submission" date="2019-12" db="EMBL/GenBank/DDBJ databases">
        <title>complete genome sequences of Aeromonas veronii str. WP3-W19-ESBL-03 isolated from wastewater treatment plant effluent.</title>
        <authorList>
            <person name="Sekizuka T."/>
            <person name="Itokawa K."/>
            <person name="Yatsu K."/>
            <person name="Inamine Y."/>
            <person name="Kuroda M."/>
        </authorList>
    </citation>
    <scope>NUCLEOTIDE SEQUENCE [LARGE SCALE GENOMIC DNA]</scope>
    <source>
        <strain evidence="1 2">WP3-W19-ESBL-03</strain>
    </source>
</reference>
<gene>
    <name evidence="1" type="ORF">WP3W19E03_39030</name>
</gene>
<dbReference type="AlphaFoldDB" id="A0A1N6YUF8"/>
<proteinExistence type="predicted"/>
<evidence type="ECO:0000313" key="1">
    <source>
        <dbReference type="EMBL" id="BBR41378.1"/>
    </source>
</evidence>
<name>A0A1N6YUF8_AERVE</name>
<dbReference type="EMBL" id="AP022038">
    <property type="protein sequence ID" value="BBR41378.1"/>
    <property type="molecule type" value="Genomic_DNA"/>
</dbReference>
<evidence type="ECO:0000313" key="2">
    <source>
        <dbReference type="Proteomes" id="UP000515442"/>
    </source>
</evidence>
<accession>A0A318DCM9</accession>
<organism evidence="1 2">
    <name type="scientific">Aeromonas veronii</name>
    <dbReference type="NCBI Taxonomy" id="654"/>
    <lineage>
        <taxon>Bacteria</taxon>
        <taxon>Pseudomonadati</taxon>
        <taxon>Pseudomonadota</taxon>
        <taxon>Gammaproteobacteria</taxon>
        <taxon>Aeromonadales</taxon>
        <taxon>Aeromonadaceae</taxon>
        <taxon>Aeromonas</taxon>
    </lineage>
</organism>
<dbReference type="Proteomes" id="UP000515442">
    <property type="component" value="Chromosome"/>
</dbReference>
<sequence length="38" mass="4178">MPLEGMLGLVMVLHHPTKRTEVDDSDGMLAPMRNQLSG</sequence>